<gene>
    <name evidence="1" type="ORF">E5082_30665</name>
</gene>
<dbReference type="Proteomes" id="UP000298513">
    <property type="component" value="Unassembled WGS sequence"/>
</dbReference>
<reference evidence="1 2" key="1">
    <citation type="submission" date="2019-04" db="EMBL/GenBank/DDBJ databases">
        <title>Streptomyces sp. nov. Bv016 isolated from bark of Buahinia variegata.</title>
        <authorList>
            <person name="Kanchanasin P."/>
            <person name="Tanasupawat S."/>
            <person name="Yuki M."/>
            <person name="Kudo T."/>
        </authorList>
    </citation>
    <scope>NUCLEOTIDE SEQUENCE [LARGE SCALE GENOMIC DNA]</scope>
    <source>
        <strain evidence="1 2">JCM 4765</strain>
    </source>
</reference>
<dbReference type="Pfam" id="PF19797">
    <property type="entry name" value="DUF6281"/>
    <property type="match status" value="1"/>
</dbReference>
<protein>
    <submittedName>
        <fullName evidence="1">Uncharacterized protein</fullName>
    </submittedName>
</protein>
<sequence length="115" mass="11808">MVVAVLTAACSAQGGGGEAEGDCAIVATYGDRTYTEVANVDFRVGDALGTAELPPCNDTPGADDDTAVHEATAYAVDGLDPRIAIAVRYTPDEVMLLAIQAGGSLPPEVKNLTRR</sequence>
<dbReference type="InterPro" id="IPR046248">
    <property type="entry name" value="DUF6281"/>
</dbReference>
<evidence type="ECO:0000313" key="1">
    <source>
        <dbReference type="EMBL" id="TGN74291.1"/>
    </source>
</evidence>
<proteinExistence type="predicted"/>
<dbReference type="AlphaFoldDB" id="A0A4Z1CZJ0"/>
<dbReference type="EMBL" id="SRRU01000016">
    <property type="protein sequence ID" value="TGN74291.1"/>
    <property type="molecule type" value="Genomic_DNA"/>
</dbReference>
<dbReference type="RefSeq" id="WP_135794548.1">
    <property type="nucleotide sequence ID" value="NZ_BNBQ01000016.1"/>
</dbReference>
<dbReference type="GeneID" id="91534444"/>
<organism evidence="1 2">
    <name type="scientific">Streptomyces griseoluteus</name>
    <dbReference type="NCBI Taxonomy" id="29306"/>
    <lineage>
        <taxon>Bacteria</taxon>
        <taxon>Bacillati</taxon>
        <taxon>Actinomycetota</taxon>
        <taxon>Actinomycetes</taxon>
        <taxon>Kitasatosporales</taxon>
        <taxon>Streptomycetaceae</taxon>
        <taxon>Streptomyces</taxon>
    </lineage>
</organism>
<name>A0A4Z1CZJ0_STRGP</name>
<comment type="caution">
    <text evidence="1">The sequence shown here is derived from an EMBL/GenBank/DDBJ whole genome shotgun (WGS) entry which is preliminary data.</text>
</comment>
<accession>A0A4Z1CZJ0</accession>
<keyword evidence="2" id="KW-1185">Reference proteome</keyword>
<evidence type="ECO:0000313" key="2">
    <source>
        <dbReference type="Proteomes" id="UP000298513"/>
    </source>
</evidence>